<comment type="caution">
    <text evidence="1">The sequence shown here is derived from an EMBL/GenBank/DDBJ whole genome shotgun (WGS) entry which is preliminary data.</text>
</comment>
<dbReference type="EMBL" id="JBHTJH010000005">
    <property type="protein sequence ID" value="MFD0862423.1"/>
    <property type="molecule type" value="Genomic_DNA"/>
</dbReference>
<dbReference type="RefSeq" id="WP_386407382.1">
    <property type="nucleotide sequence ID" value="NZ_JBHTJH010000005.1"/>
</dbReference>
<sequence length="186" mass="21744">MLEKEFEEVLRQTSALRKHRQLAADMVLDNPALFEHLLNLCFRVKDEISYRACWVLEFVYKEKPVWLVPRLDYFLENASSVQFDQSVRPIAKICQMLAEAAFSKKPSDTKEALTDEHLEKLTELTFDWLINDEKVAAKAYAIHSLYLLGIKYDWIYPELLRVLEQDYSQHSAAYKAAARNVLKKIS</sequence>
<proteinExistence type="predicted"/>
<accession>A0ABW3CXB7</accession>
<evidence type="ECO:0008006" key="3">
    <source>
        <dbReference type="Google" id="ProtNLM"/>
    </source>
</evidence>
<gene>
    <name evidence="1" type="ORF">ACFQ1M_09380</name>
</gene>
<organism evidence="1 2">
    <name type="scientific">Sungkyunkwania multivorans</name>
    <dbReference type="NCBI Taxonomy" id="1173618"/>
    <lineage>
        <taxon>Bacteria</taxon>
        <taxon>Pseudomonadati</taxon>
        <taxon>Bacteroidota</taxon>
        <taxon>Flavobacteriia</taxon>
        <taxon>Flavobacteriales</taxon>
        <taxon>Flavobacteriaceae</taxon>
        <taxon>Sungkyunkwania</taxon>
    </lineage>
</organism>
<keyword evidence="2" id="KW-1185">Reference proteome</keyword>
<name>A0ABW3CXB7_9FLAO</name>
<evidence type="ECO:0000313" key="2">
    <source>
        <dbReference type="Proteomes" id="UP001596978"/>
    </source>
</evidence>
<evidence type="ECO:0000313" key="1">
    <source>
        <dbReference type="EMBL" id="MFD0862423.1"/>
    </source>
</evidence>
<dbReference type="Proteomes" id="UP001596978">
    <property type="component" value="Unassembled WGS sequence"/>
</dbReference>
<protein>
    <recommendedName>
        <fullName evidence="3">Adenylosuccinate lyase</fullName>
    </recommendedName>
</protein>
<reference evidence="2" key="1">
    <citation type="journal article" date="2019" name="Int. J. Syst. Evol. Microbiol.">
        <title>The Global Catalogue of Microorganisms (GCM) 10K type strain sequencing project: providing services to taxonomists for standard genome sequencing and annotation.</title>
        <authorList>
            <consortium name="The Broad Institute Genomics Platform"/>
            <consortium name="The Broad Institute Genome Sequencing Center for Infectious Disease"/>
            <person name="Wu L."/>
            <person name="Ma J."/>
        </authorList>
    </citation>
    <scope>NUCLEOTIDE SEQUENCE [LARGE SCALE GENOMIC DNA]</scope>
    <source>
        <strain evidence="2">CCUG 62952</strain>
    </source>
</reference>